<dbReference type="EMBL" id="BGPR01005035">
    <property type="protein sequence ID" value="GBN06144.1"/>
    <property type="molecule type" value="Genomic_DNA"/>
</dbReference>
<reference evidence="1 2" key="1">
    <citation type="journal article" date="2019" name="Sci. Rep.">
        <title>Orb-weaving spider Araneus ventricosus genome elucidates the spidroin gene catalogue.</title>
        <authorList>
            <person name="Kono N."/>
            <person name="Nakamura H."/>
            <person name="Ohtoshi R."/>
            <person name="Moran D.A.P."/>
            <person name="Shinohara A."/>
            <person name="Yoshida Y."/>
            <person name="Fujiwara M."/>
            <person name="Mori M."/>
            <person name="Tomita M."/>
            <person name="Arakawa K."/>
        </authorList>
    </citation>
    <scope>NUCLEOTIDE SEQUENCE [LARGE SCALE GENOMIC DNA]</scope>
</reference>
<organism evidence="1 2">
    <name type="scientific">Araneus ventricosus</name>
    <name type="common">Orbweaver spider</name>
    <name type="synonym">Epeira ventricosa</name>
    <dbReference type="NCBI Taxonomy" id="182803"/>
    <lineage>
        <taxon>Eukaryota</taxon>
        <taxon>Metazoa</taxon>
        <taxon>Ecdysozoa</taxon>
        <taxon>Arthropoda</taxon>
        <taxon>Chelicerata</taxon>
        <taxon>Arachnida</taxon>
        <taxon>Araneae</taxon>
        <taxon>Araneomorphae</taxon>
        <taxon>Entelegynae</taxon>
        <taxon>Araneoidea</taxon>
        <taxon>Araneidae</taxon>
        <taxon>Araneus</taxon>
    </lineage>
</organism>
<accession>A0A4Y2KUG5</accession>
<proteinExistence type="predicted"/>
<sequence length="108" mass="11478">MGGTASPVPLRPSVISSLNGMLSAGQLPPKSSLTTWHLLRERGHCGSTRVVVDSCKIITNGSDTSQAEEVPGKVNTTSHRPCSWLGQRTSPDALVITDKCAIFNLAMF</sequence>
<evidence type="ECO:0000313" key="2">
    <source>
        <dbReference type="Proteomes" id="UP000499080"/>
    </source>
</evidence>
<dbReference type="AlphaFoldDB" id="A0A4Y2KUG5"/>
<gene>
    <name evidence="1" type="ORF">AVEN_19600_1</name>
</gene>
<name>A0A4Y2KUG5_ARAVE</name>
<comment type="caution">
    <text evidence="1">The sequence shown here is derived from an EMBL/GenBank/DDBJ whole genome shotgun (WGS) entry which is preliminary data.</text>
</comment>
<keyword evidence="2" id="KW-1185">Reference proteome</keyword>
<protein>
    <submittedName>
        <fullName evidence="1">Uncharacterized protein</fullName>
    </submittedName>
</protein>
<dbReference type="Proteomes" id="UP000499080">
    <property type="component" value="Unassembled WGS sequence"/>
</dbReference>
<evidence type="ECO:0000313" key="1">
    <source>
        <dbReference type="EMBL" id="GBN06144.1"/>
    </source>
</evidence>